<sequence length="590" mass="63922">MKDFFKSFFAALLALMVAGGLAIFLFFGLLAAIGSSGKPTVPGKAVLVFDLDTSLSDADRDPEPSEALSEALSGGGARTQSLPAAIDALDRAASDSRITALFLTGSLQGAGPAQLRELREAIQRFKAKKPVLAYNLGWAKRDYYLAAGATTVFINPFGEMEVNGLASEPMFFGEAFKKYGVEVQVTRVGKYKSAVEPFITDRMSDPNREQVQKLLDDIWGEWKETVARDRKKAPADLQVIADEKGLVEAEEAKKLGLVDRIAPYDEVLDELKKLAGKQPKDKDFPQITLATYAGIAGEARTGKTRIAVVVAEGEIVDGEGKANQVGGERLSRELRRLRLDDRIKAVVLRVNSPGGSAAASELIQREVILTKKAKPLVVSMGHLAASGGYWISTYGDRIFAEPSTITGSIGVFGLLPNVKKLANEHGITWDSVQTAKLANPMTLARPKNDLELARIQGLVDRIYEQFVAKVADSRKMKKEAVHEIAQGRVWSGHEAVKLGLVDEIGGLEAAVKHAASRIKAGDDYQVVGPEREPDALKELLKNLGGKSRKLAKPGPVDGLVDGFRHQLDLLTSLNDPQGVYARLPFELELK</sequence>
<keyword evidence="3" id="KW-0645">Protease</keyword>
<gene>
    <name evidence="9" type="primary">sppA</name>
    <name evidence="9" type="ORF">GETHED_22110</name>
</gene>
<dbReference type="InterPro" id="IPR029045">
    <property type="entry name" value="ClpP/crotonase-like_dom_sf"/>
</dbReference>
<feature type="region of interest" description="Disordered" evidence="7">
    <location>
        <begin position="56"/>
        <end position="77"/>
    </location>
</feature>
<evidence type="ECO:0000256" key="2">
    <source>
        <dbReference type="ARBA" id="ARBA00008683"/>
    </source>
</evidence>
<dbReference type="EMBL" id="BSDC01000003">
    <property type="protein sequence ID" value="GLH67847.1"/>
    <property type="molecule type" value="Genomic_DNA"/>
</dbReference>
<dbReference type="Pfam" id="PF01343">
    <property type="entry name" value="Peptidase_S49"/>
    <property type="match status" value="2"/>
</dbReference>
<accession>A0ABQ5PZP8</accession>
<feature type="domain" description="Peptidase S49" evidence="8">
    <location>
        <begin position="125"/>
        <end position="276"/>
    </location>
</feature>
<organism evidence="9 10">
    <name type="scientific">Geothrix edaphica</name>
    <dbReference type="NCBI Taxonomy" id="2927976"/>
    <lineage>
        <taxon>Bacteria</taxon>
        <taxon>Pseudomonadati</taxon>
        <taxon>Acidobacteriota</taxon>
        <taxon>Holophagae</taxon>
        <taxon>Holophagales</taxon>
        <taxon>Holophagaceae</taxon>
        <taxon>Geothrix</taxon>
    </lineage>
</organism>
<dbReference type="Gene3D" id="3.90.226.10">
    <property type="entry name" value="2-enoyl-CoA Hydratase, Chain A, domain 1"/>
    <property type="match status" value="3"/>
</dbReference>
<dbReference type="InterPro" id="IPR047217">
    <property type="entry name" value="S49_SppA_67K_type_N"/>
</dbReference>
<keyword evidence="6" id="KW-0472">Membrane</keyword>
<evidence type="ECO:0000256" key="4">
    <source>
        <dbReference type="ARBA" id="ARBA00022801"/>
    </source>
</evidence>
<name>A0ABQ5PZP8_9BACT</name>
<dbReference type="SUPFAM" id="SSF52096">
    <property type="entry name" value="ClpP/crotonase"/>
    <property type="match status" value="2"/>
</dbReference>
<evidence type="ECO:0000256" key="3">
    <source>
        <dbReference type="ARBA" id="ARBA00022670"/>
    </source>
</evidence>
<dbReference type="InterPro" id="IPR002142">
    <property type="entry name" value="Peptidase_S49"/>
</dbReference>
<comment type="caution">
    <text evidence="9">The sequence shown here is derived from an EMBL/GenBank/DDBJ whole genome shotgun (WGS) entry which is preliminary data.</text>
</comment>
<comment type="subcellular location">
    <subcellularLocation>
        <location evidence="1">Membrane</location>
    </subcellularLocation>
</comment>
<dbReference type="InterPro" id="IPR004634">
    <property type="entry name" value="Pept_S49_pIV"/>
</dbReference>
<dbReference type="NCBIfam" id="TIGR00705">
    <property type="entry name" value="SppA_67K"/>
    <property type="match status" value="1"/>
</dbReference>
<evidence type="ECO:0000256" key="6">
    <source>
        <dbReference type="ARBA" id="ARBA00023136"/>
    </source>
</evidence>
<evidence type="ECO:0000313" key="9">
    <source>
        <dbReference type="EMBL" id="GLH67847.1"/>
    </source>
</evidence>
<dbReference type="Gene3D" id="6.20.330.10">
    <property type="match status" value="1"/>
</dbReference>
<evidence type="ECO:0000259" key="8">
    <source>
        <dbReference type="Pfam" id="PF01343"/>
    </source>
</evidence>
<proteinExistence type="inferred from homology"/>
<keyword evidence="5" id="KW-0720">Serine protease</keyword>
<keyword evidence="10" id="KW-1185">Reference proteome</keyword>
<dbReference type="NCBIfam" id="TIGR00706">
    <property type="entry name" value="SppA_dom"/>
    <property type="match status" value="1"/>
</dbReference>
<evidence type="ECO:0000256" key="7">
    <source>
        <dbReference type="SAM" id="MobiDB-lite"/>
    </source>
</evidence>
<dbReference type="PIRSF" id="PIRSF001217">
    <property type="entry name" value="Protease_4_SppA"/>
    <property type="match status" value="1"/>
</dbReference>
<dbReference type="CDD" id="cd07023">
    <property type="entry name" value="S49_Sppa_N_C"/>
    <property type="match status" value="1"/>
</dbReference>
<protein>
    <submittedName>
        <fullName evidence="9">Signal peptide peptidase SppA</fullName>
    </submittedName>
</protein>
<dbReference type="CDD" id="cd07018">
    <property type="entry name" value="S49_SppA_67K_type"/>
    <property type="match status" value="1"/>
</dbReference>
<evidence type="ECO:0000256" key="5">
    <source>
        <dbReference type="ARBA" id="ARBA00022825"/>
    </source>
</evidence>
<reference evidence="9" key="1">
    <citation type="journal article" date="2023" name="Antonie Van Leeuwenhoek">
        <title>Mesoterricola silvestris gen. nov., sp. nov., Mesoterricola sediminis sp. nov., Geothrix oryzae sp. nov., Geothrix edaphica sp. nov., Geothrix rubra sp. nov., and Geothrix limicola sp. nov., six novel members of Acidobacteriota isolated from soils.</title>
        <authorList>
            <person name="Itoh H."/>
            <person name="Sugisawa Y."/>
            <person name="Mise K."/>
            <person name="Xu Z."/>
            <person name="Kuniyasu M."/>
            <person name="Ushijima N."/>
            <person name="Kawano K."/>
            <person name="Kobayashi E."/>
            <person name="Shiratori Y."/>
            <person name="Masuda Y."/>
            <person name="Senoo K."/>
        </authorList>
    </citation>
    <scope>NUCLEOTIDE SEQUENCE</scope>
    <source>
        <strain evidence="9">Red802</strain>
    </source>
</reference>
<dbReference type="InterPro" id="IPR004635">
    <property type="entry name" value="Pept_S49_SppA"/>
</dbReference>
<dbReference type="Proteomes" id="UP001165044">
    <property type="component" value="Unassembled WGS sequence"/>
</dbReference>
<dbReference type="InterPro" id="IPR047272">
    <property type="entry name" value="S49_SppA_C"/>
</dbReference>
<evidence type="ECO:0000313" key="10">
    <source>
        <dbReference type="Proteomes" id="UP001165044"/>
    </source>
</evidence>
<evidence type="ECO:0000256" key="1">
    <source>
        <dbReference type="ARBA" id="ARBA00004370"/>
    </source>
</evidence>
<dbReference type="PANTHER" id="PTHR33209">
    <property type="entry name" value="PROTEASE 4"/>
    <property type="match status" value="1"/>
</dbReference>
<dbReference type="PANTHER" id="PTHR33209:SF1">
    <property type="entry name" value="PEPTIDASE S49 DOMAIN-CONTAINING PROTEIN"/>
    <property type="match status" value="1"/>
</dbReference>
<dbReference type="RefSeq" id="WP_285609306.1">
    <property type="nucleotide sequence ID" value="NZ_BSDC01000003.1"/>
</dbReference>
<keyword evidence="4" id="KW-0378">Hydrolase</keyword>
<comment type="similarity">
    <text evidence="2">Belongs to the peptidase S49 family.</text>
</comment>
<feature type="domain" description="Peptidase S49" evidence="8">
    <location>
        <begin position="370"/>
        <end position="516"/>
    </location>
</feature>